<dbReference type="EMBL" id="BK032552">
    <property type="protein sequence ID" value="DAF47278.1"/>
    <property type="molecule type" value="Genomic_DNA"/>
</dbReference>
<organism evidence="1">
    <name type="scientific">Siphoviridae sp. ctb3910</name>
    <dbReference type="NCBI Taxonomy" id="2827897"/>
    <lineage>
        <taxon>Viruses</taxon>
        <taxon>Duplodnaviria</taxon>
        <taxon>Heunggongvirae</taxon>
        <taxon>Uroviricota</taxon>
        <taxon>Caudoviricetes</taxon>
    </lineage>
</organism>
<protein>
    <submittedName>
        <fullName evidence="1">Tail assembly chaperone protein</fullName>
    </submittedName>
</protein>
<proteinExistence type="predicted"/>
<evidence type="ECO:0000313" key="1">
    <source>
        <dbReference type="EMBL" id="DAF47278.1"/>
    </source>
</evidence>
<reference evidence="1" key="1">
    <citation type="journal article" date="2021" name="Proc. Natl. Acad. Sci. U.S.A.">
        <title>A Catalog of Tens of Thousands of Viruses from Human Metagenomes Reveals Hidden Associations with Chronic Diseases.</title>
        <authorList>
            <person name="Tisza M.J."/>
            <person name="Buck C.B."/>
        </authorList>
    </citation>
    <scope>NUCLEOTIDE SEQUENCE</scope>
    <source>
        <strain evidence="1">Ctb3910</strain>
    </source>
</reference>
<name>A0A8S5S8M0_9CAUD</name>
<sequence>MVMSEKNVNLIDLLLSKDRDDFLVKKEEIEISSLSTMFGQPFIVEMRRMSLEQEAELEDYGYKLKMADKGKLQMAENNRKRKLLTLVYSIFYKGEALFKNTELISKFKVGTPTDLVLVLLTPDEIDTLFMAYDNLINNVPKEDEIKN</sequence>
<accession>A0A8S5S8M0</accession>
<dbReference type="InterPro" id="IPR038559">
    <property type="entry name" value="XkdN-like_sf"/>
</dbReference>
<dbReference type="Gene3D" id="3.30.2220.30">
    <property type="match status" value="1"/>
</dbReference>
<dbReference type="InterPro" id="IPR014986">
    <property type="entry name" value="XkdN-like"/>
</dbReference>
<dbReference type="Pfam" id="PF08890">
    <property type="entry name" value="Phage_TAC_5"/>
    <property type="match status" value="1"/>
</dbReference>